<name>A0A1H3P6V4_9RHOB</name>
<keyword evidence="2" id="KW-1185">Reference proteome</keyword>
<dbReference type="EMBL" id="FNPF01000057">
    <property type="protein sequence ID" value="SDY96904.1"/>
    <property type="molecule type" value="Genomic_DNA"/>
</dbReference>
<gene>
    <name evidence="1" type="ORF">SAMN05444340_1571</name>
</gene>
<organism evidence="1 2">
    <name type="scientific">Citreimonas salinaria</name>
    <dbReference type="NCBI Taxonomy" id="321339"/>
    <lineage>
        <taxon>Bacteria</taxon>
        <taxon>Pseudomonadati</taxon>
        <taxon>Pseudomonadota</taxon>
        <taxon>Alphaproteobacteria</taxon>
        <taxon>Rhodobacterales</taxon>
        <taxon>Roseobacteraceae</taxon>
        <taxon>Citreimonas</taxon>
    </lineage>
</organism>
<dbReference type="AlphaFoldDB" id="A0A1H3P6V4"/>
<evidence type="ECO:0000313" key="1">
    <source>
        <dbReference type="EMBL" id="SDY96904.1"/>
    </source>
</evidence>
<accession>A0A1H3P6V4</accession>
<proteinExistence type="predicted"/>
<reference evidence="1 2" key="1">
    <citation type="submission" date="2016-10" db="EMBL/GenBank/DDBJ databases">
        <authorList>
            <person name="de Groot N.N."/>
        </authorList>
    </citation>
    <scope>NUCLEOTIDE SEQUENCE [LARGE SCALE GENOMIC DNA]</scope>
    <source>
        <strain evidence="1 2">DSM 26880</strain>
    </source>
</reference>
<protein>
    <submittedName>
        <fullName evidence="1">Uncharacterized protein</fullName>
    </submittedName>
</protein>
<evidence type="ECO:0000313" key="2">
    <source>
        <dbReference type="Proteomes" id="UP000199286"/>
    </source>
</evidence>
<dbReference type="Proteomes" id="UP000199286">
    <property type="component" value="Unassembled WGS sequence"/>
</dbReference>
<feature type="non-terminal residue" evidence="1">
    <location>
        <position position="1"/>
    </location>
</feature>
<sequence length="32" mass="3668">GEEADWRSNAEMIFELEQGLTVGYRGFWSCAD</sequence>